<reference evidence="1" key="1">
    <citation type="journal article" date="2014" name="Nat. Genet.">
        <title>Genome and transcriptome of the porcine whipworm Trichuris suis.</title>
        <authorList>
            <person name="Jex A.R."/>
            <person name="Nejsum P."/>
            <person name="Schwarz E.M."/>
            <person name="Hu L."/>
            <person name="Young N.D."/>
            <person name="Hall R.S."/>
            <person name="Korhonen P.K."/>
            <person name="Liao S."/>
            <person name="Thamsborg S."/>
            <person name="Xia J."/>
            <person name="Xu P."/>
            <person name="Wang S."/>
            <person name="Scheerlinck J.P."/>
            <person name="Hofmann A."/>
            <person name="Sternberg P.W."/>
            <person name="Wang J."/>
            <person name="Gasser R.B."/>
        </authorList>
    </citation>
    <scope>NUCLEOTIDE SEQUENCE [LARGE SCALE GENOMIC DNA]</scope>
    <source>
        <strain evidence="1">DCEP-RM93F</strain>
    </source>
</reference>
<dbReference type="EMBL" id="KL367523">
    <property type="protein sequence ID" value="KFD66595.1"/>
    <property type="molecule type" value="Genomic_DNA"/>
</dbReference>
<name>A0A085NAU9_9BILA</name>
<dbReference type="AlphaFoldDB" id="A0A085NAU9"/>
<sequence length="101" mass="10972">MAESALWAPQLTLRNRHWNVRDQTALTTSGGGAGAEKFEKLCPKRSRMPIQCKMKLTASSLSNAERLAEVSLCMETIAGAELTLFIVGCNPTPLATVFCMV</sequence>
<dbReference type="Proteomes" id="UP000030758">
    <property type="component" value="Unassembled WGS sequence"/>
</dbReference>
<accession>A0A085NAU9</accession>
<protein>
    <submittedName>
        <fullName evidence="1">Uncharacterized protein</fullName>
    </submittedName>
</protein>
<organism evidence="1">
    <name type="scientific">Trichuris suis</name>
    <name type="common">pig whipworm</name>
    <dbReference type="NCBI Taxonomy" id="68888"/>
    <lineage>
        <taxon>Eukaryota</taxon>
        <taxon>Metazoa</taxon>
        <taxon>Ecdysozoa</taxon>
        <taxon>Nematoda</taxon>
        <taxon>Enoplea</taxon>
        <taxon>Dorylaimia</taxon>
        <taxon>Trichinellida</taxon>
        <taxon>Trichuridae</taxon>
        <taxon>Trichuris</taxon>
    </lineage>
</organism>
<gene>
    <name evidence="1" type="ORF">M514_21283</name>
</gene>
<evidence type="ECO:0000313" key="1">
    <source>
        <dbReference type="EMBL" id="KFD66595.1"/>
    </source>
</evidence>
<proteinExistence type="predicted"/>